<dbReference type="Gene3D" id="3.30.310.250">
    <property type="entry name" value="Sporulation inhibitor of replication protein SirA"/>
    <property type="match status" value="1"/>
</dbReference>
<dbReference type="InterPro" id="IPR038449">
    <property type="entry name" value="SirA_sf"/>
</dbReference>
<dbReference type="GeneID" id="87597873"/>
<comment type="caution">
    <text evidence="1">The sequence shown here is derived from an EMBL/GenBank/DDBJ whole genome shotgun (WGS) entry which is preliminary data.</text>
</comment>
<evidence type="ECO:0000313" key="1">
    <source>
        <dbReference type="EMBL" id="KOO38853.1"/>
    </source>
</evidence>
<gene>
    <name evidence="1" type="ORF">AMD02_08220</name>
</gene>
<accession>A0A0M0KKD3</accession>
<proteinExistence type="predicted"/>
<dbReference type="AlphaFoldDB" id="A0A0M0KKD3"/>
<organism evidence="1">
    <name type="scientific">Halalkalibacterium halodurans</name>
    <name type="common">Bacillus halodurans</name>
    <dbReference type="NCBI Taxonomy" id="86665"/>
    <lineage>
        <taxon>Bacteria</taxon>
        <taxon>Bacillati</taxon>
        <taxon>Bacillota</taxon>
        <taxon>Bacilli</taxon>
        <taxon>Bacillales</taxon>
        <taxon>Bacillaceae</taxon>
        <taxon>Halalkalibacterium (ex Joshi et al. 2022)</taxon>
    </lineage>
</organism>
<protein>
    <recommendedName>
        <fullName evidence="2">Sporulation inhibitor of replication protein SirA</fullName>
    </recommendedName>
</protein>
<dbReference type="EMBL" id="LILD01000001">
    <property type="protein sequence ID" value="KOO38853.1"/>
    <property type="molecule type" value="Genomic_DNA"/>
</dbReference>
<evidence type="ECO:0008006" key="2">
    <source>
        <dbReference type="Google" id="ProtNLM"/>
    </source>
</evidence>
<dbReference type="InterPro" id="IPR019683">
    <property type="entry name" value="SirA"/>
</dbReference>
<sequence>MRQYELYLIVDEVARQYFGQESKLFHLFLEKEHATKVNEALIKKQIQYITEAIPTLHLQHVLHHLQPAGFTVEKTKTTFRLYASRSESQAELFIQQDRLLLTSEGTIDAETTLFEALRKVRGAFFAIDVQRMRYGWLNPVRQVKLV</sequence>
<dbReference type="OMA" id="KDEFANH"/>
<name>A0A0M0KKD3_ALKHA</name>
<dbReference type="Pfam" id="PF10747">
    <property type="entry name" value="SirA"/>
    <property type="match status" value="1"/>
</dbReference>
<dbReference type="PATRIC" id="fig|136160.3.peg.1976"/>
<dbReference type="RefSeq" id="WP_010898505.1">
    <property type="nucleotide sequence ID" value="NZ_CP040441.1"/>
</dbReference>
<reference evidence="1" key="1">
    <citation type="submission" date="2015-08" db="EMBL/GenBank/DDBJ databases">
        <title>Complete DNA Sequence of Pseudomonas syringae pv. actinidiae, the Causal Agent of Kiwifruit Canker Disease.</title>
        <authorList>
            <person name="Rikkerink E.H.A."/>
            <person name="Fineran P.C."/>
        </authorList>
    </citation>
    <scope>NUCLEOTIDE SEQUENCE</scope>
    <source>
        <strain evidence="1">DSM 13666</strain>
    </source>
</reference>